<dbReference type="InterPro" id="IPR036291">
    <property type="entry name" value="NAD(P)-bd_dom_sf"/>
</dbReference>
<sequence>PTAPGSRATTLSARFLGVMPAYSAADDALTTKLVTFYERRGDSAAPSHQATVLLFDPRCGSLRAVLDGSVITAKRTAAVSAIATKLLMPRSAEVLCILGAGVQARSHYEIFMELFPFTEVRGTRRSLLGADRAAVRGLTSRLPKEKLPHACHTTVKRTQPQRKQNGWPSFGRESRGPICAFPRRSGCGIAASSAR</sequence>
<organism evidence="19 20">
    <name type="scientific">Meleagris gallopavo</name>
    <name type="common">Wild turkey</name>
    <dbReference type="NCBI Taxonomy" id="9103"/>
    <lineage>
        <taxon>Eukaryota</taxon>
        <taxon>Metazoa</taxon>
        <taxon>Chordata</taxon>
        <taxon>Craniata</taxon>
        <taxon>Vertebrata</taxon>
        <taxon>Euteleostomi</taxon>
        <taxon>Archelosauria</taxon>
        <taxon>Archosauria</taxon>
        <taxon>Dinosauria</taxon>
        <taxon>Saurischia</taxon>
        <taxon>Theropoda</taxon>
        <taxon>Coelurosauria</taxon>
        <taxon>Aves</taxon>
        <taxon>Neognathae</taxon>
        <taxon>Galloanserae</taxon>
        <taxon>Galliformes</taxon>
        <taxon>Phasianidae</taxon>
        <taxon>Meleagridinae</taxon>
        <taxon>Meleagris</taxon>
    </lineage>
</organism>
<evidence type="ECO:0000256" key="11">
    <source>
        <dbReference type="ARBA" id="ARBA00093250"/>
    </source>
</evidence>
<evidence type="ECO:0000256" key="16">
    <source>
        <dbReference type="ARBA" id="ARBA00093598"/>
    </source>
</evidence>
<dbReference type="Ensembl" id="ENSMGAT00000024610.1">
    <property type="protein sequence ID" value="ENSMGAP00000025890.1"/>
    <property type="gene ID" value="ENSMGAG00000022685.1"/>
</dbReference>
<evidence type="ECO:0000256" key="15">
    <source>
        <dbReference type="ARBA" id="ARBA00093567"/>
    </source>
</evidence>
<dbReference type="EC" id="1.5.1.1" evidence="16"/>
<name>A0A803Y293_MELGA</name>
<dbReference type="AlphaFoldDB" id="A0A803Y293"/>
<comment type="catalytic activity">
    <reaction evidence="14">
        <text>L-pipecolate + NADP(+) = Delta(1)-piperideine-2-carboxylate + NADPH + H(+)</text>
        <dbReference type="Rhea" id="RHEA:12524"/>
        <dbReference type="ChEBI" id="CHEBI:15378"/>
        <dbReference type="ChEBI" id="CHEBI:57783"/>
        <dbReference type="ChEBI" id="CHEBI:58349"/>
        <dbReference type="ChEBI" id="CHEBI:61185"/>
        <dbReference type="ChEBI" id="CHEBI:77631"/>
        <dbReference type="EC" id="1.5.1.1"/>
    </reaction>
    <physiologicalReaction direction="right-to-left" evidence="14">
        <dbReference type="Rhea" id="RHEA:12526"/>
    </physiologicalReaction>
</comment>
<evidence type="ECO:0000313" key="19">
    <source>
        <dbReference type="Ensembl" id="ENSMGAP00000025890.1"/>
    </source>
</evidence>
<evidence type="ECO:0000256" key="9">
    <source>
        <dbReference type="ARBA" id="ARBA00093227"/>
    </source>
</evidence>
<evidence type="ECO:0000256" key="2">
    <source>
        <dbReference type="ARBA" id="ARBA00012883"/>
    </source>
</evidence>
<dbReference type="GeneTree" id="ENSGT00390000000237"/>
<comment type="catalytic activity">
    <reaction evidence="6">
        <text>Delta(2)-thiazoline-2-carboxylate + NADPH + 2 H(+) = L-thiazolidine-2-carboxylate + NADP(+)</text>
        <dbReference type="Rhea" id="RHEA:68072"/>
        <dbReference type="ChEBI" id="CHEBI:15378"/>
        <dbReference type="ChEBI" id="CHEBI:57783"/>
        <dbReference type="ChEBI" id="CHEBI:58349"/>
        <dbReference type="ChEBI" id="CHEBI:176895"/>
        <dbReference type="ChEBI" id="CHEBI:176896"/>
    </reaction>
    <physiologicalReaction direction="left-to-right" evidence="6">
        <dbReference type="Rhea" id="RHEA:68073"/>
    </physiologicalReaction>
</comment>
<proteinExistence type="inferred from homology"/>
<dbReference type="SUPFAM" id="SSF51735">
    <property type="entry name" value="NAD(P)-binding Rossmann-fold domains"/>
    <property type="match status" value="1"/>
</dbReference>
<gene>
    <name evidence="19" type="primary">CRYM</name>
</gene>
<evidence type="ECO:0000313" key="20">
    <source>
        <dbReference type="Proteomes" id="UP000001645"/>
    </source>
</evidence>
<feature type="region of interest" description="Disordered" evidence="18">
    <location>
        <begin position="156"/>
        <end position="177"/>
    </location>
</feature>
<dbReference type="Proteomes" id="UP000001645">
    <property type="component" value="Chromosome 16"/>
</dbReference>
<dbReference type="Gene3D" id="3.30.1780.10">
    <property type="entry name" value="ornithine cyclodeaminase, domain 1"/>
    <property type="match status" value="1"/>
</dbReference>
<dbReference type="GO" id="GO:0070324">
    <property type="term" value="F:thyroid hormone binding"/>
    <property type="evidence" value="ECO:0007669"/>
    <property type="project" value="TreeGrafter"/>
</dbReference>
<evidence type="ECO:0000256" key="6">
    <source>
        <dbReference type="ARBA" id="ARBA00093197"/>
    </source>
</evidence>
<dbReference type="GO" id="GO:0005737">
    <property type="term" value="C:cytoplasm"/>
    <property type="evidence" value="ECO:0007669"/>
    <property type="project" value="TreeGrafter"/>
</dbReference>
<evidence type="ECO:0000256" key="4">
    <source>
        <dbReference type="ARBA" id="ARBA00033420"/>
    </source>
</evidence>
<dbReference type="PANTHER" id="PTHR13812:SF19">
    <property type="entry name" value="KETIMINE REDUCTASE MU-CRYSTALLIN"/>
    <property type="match status" value="1"/>
</dbReference>
<evidence type="ECO:0000256" key="14">
    <source>
        <dbReference type="ARBA" id="ARBA00093273"/>
    </source>
</evidence>
<comment type="catalytic activity">
    <reaction evidence="5">
        <text>L-pipecolate + NAD(+) = Delta(1)-piperideine-2-carboxylate + NADH + H(+)</text>
        <dbReference type="Rhea" id="RHEA:30807"/>
        <dbReference type="ChEBI" id="CHEBI:15378"/>
        <dbReference type="ChEBI" id="CHEBI:57540"/>
        <dbReference type="ChEBI" id="CHEBI:57945"/>
        <dbReference type="ChEBI" id="CHEBI:61185"/>
        <dbReference type="ChEBI" id="CHEBI:77631"/>
        <dbReference type="EC" id="1.5.1.1"/>
    </reaction>
    <physiologicalReaction direction="right-to-left" evidence="5">
        <dbReference type="Rhea" id="RHEA:30809"/>
    </physiologicalReaction>
</comment>
<dbReference type="OrthoDB" id="41492at2759"/>
<evidence type="ECO:0000256" key="17">
    <source>
        <dbReference type="ARBA" id="ARBA00093650"/>
    </source>
</evidence>
<evidence type="ECO:0000256" key="7">
    <source>
        <dbReference type="ARBA" id="ARBA00093203"/>
    </source>
</evidence>
<feature type="compositionally biased region" description="Polar residues" evidence="18">
    <location>
        <begin position="156"/>
        <end position="167"/>
    </location>
</feature>
<evidence type="ECO:0000256" key="10">
    <source>
        <dbReference type="ARBA" id="ARBA00093248"/>
    </source>
</evidence>
<evidence type="ECO:0000256" key="1">
    <source>
        <dbReference type="ARBA" id="ARBA00008903"/>
    </source>
</evidence>
<accession>A0A803Y293</accession>
<dbReference type="Pfam" id="PF02423">
    <property type="entry name" value="OCD_Mu_crystall"/>
    <property type="match status" value="1"/>
</dbReference>
<dbReference type="EC" id="1.5.1.25" evidence="2"/>
<dbReference type="GO" id="GO:0047127">
    <property type="term" value="F:thiomorpholine-carboxylate dehydrogenase activity"/>
    <property type="evidence" value="ECO:0007669"/>
    <property type="project" value="UniProtKB-EC"/>
</dbReference>
<evidence type="ECO:0000256" key="5">
    <source>
        <dbReference type="ARBA" id="ARBA00093190"/>
    </source>
</evidence>
<dbReference type="Gene3D" id="3.40.50.720">
    <property type="entry name" value="NAD(P)-binding Rossmann-like Domain"/>
    <property type="match status" value="1"/>
</dbReference>
<comment type="subunit">
    <text evidence="15">Homodimer. Binds the thyroid hormone triiodothyronine (T3); T3 binding inhibits enzymatic activity.</text>
</comment>
<comment type="catalytic activity">
    <reaction evidence="13">
        <text>L-proline + NAD(+) = 1-pyrroline-2-carboxylate + NADH + H(+)</text>
        <dbReference type="Rhea" id="RHEA:20321"/>
        <dbReference type="ChEBI" id="CHEBI:15378"/>
        <dbReference type="ChEBI" id="CHEBI:39785"/>
        <dbReference type="ChEBI" id="CHEBI:57540"/>
        <dbReference type="ChEBI" id="CHEBI:57945"/>
        <dbReference type="ChEBI" id="CHEBI:60039"/>
        <dbReference type="EC" id="1.5.1.1"/>
    </reaction>
    <physiologicalReaction direction="right-to-left" evidence="13">
        <dbReference type="Rhea" id="RHEA:20323"/>
    </physiologicalReaction>
</comment>
<dbReference type="InterPro" id="IPR023401">
    <property type="entry name" value="ODC_N"/>
</dbReference>
<dbReference type="PANTHER" id="PTHR13812">
    <property type="entry name" value="KETIMINE REDUCTASE MU-CRYSTALLIN"/>
    <property type="match status" value="1"/>
</dbReference>
<comment type="catalytic activity">
    <reaction evidence="10">
        <text>(R)-lanthionine ketimine + NADPH + 2 H(+) = (3R,5R)-1,4-thiomorpholine-3,5-dicarboxylate + NADP(+)</text>
        <dbReference type="Rhea" id="RHEA:68040"/>
        <dbReference type="ChEBI" id="CHEBI:15378"/>
        <dbReference type="ChEBI" id="CHEBI:57783"/>
        <dbReference type="ChEBI" id="CHEBI:58349"/>
        <dbReference type="ChEBI" id="CHEBI:176891"/>
        <dbReference type="ChEBI" id="CHEBI:176892"/>
    </reaction>
    <physiologicalReaction direction="left-to-right" evidence="10">
        <dbReference type="Rhea" id="RHEA:68041"/>
    </physiologicalReaction>
</comment>
<evidence type="ECO:0000256" key="3">
    <source>
        <dbReference type="ARBA" id="ARBA00015173"/>
    </source>
</evidence>
<comment type="catalytic activity">
    <reaction evidence="7">
        <text>L-proline + NADP(+) = 1-pyrroline-2-carboxylate + NADPH + H(+)</text>
        <dbReference type="Rhea" id="RHEA:20317"/>
        <dbReference type="ChEBI" id="CHEBI:15378"/>
        <dbReference type="ChEBI" id="CHEBI:39785"/>
        <dbReference type="ChEBI" id="CHEBI:57783"/>
        <dbReference type="ChEBI" id="CHEBI:58349"/>
        <dbReference type="ChEBI" id="CHEBI:60039"/>
        <dbReference type="EC" id="1.5.1.1"/>
    </reaction>
    <physiologicalReaction direction="right-to-left" evidence="7">
        <dbReference type="Rhea" id="RHEA:20319"/>
    </physiologicalReaction>
</comment>
<reference evidence="19 20" key="1">
    <citation type="journal article" date="2010" name="PLoS Biol.">
        <title>Multi-platform next-generation sequencing of the domestic turkey (Meleagris gallopavo): genome assembly and analysis.</title>
        <authorList>
            <person name="Dalloul R.A."/>
            <person name="Long J.A."/>
            <person name="Zimin A.V."/>
            <person name="Aslam L."/>
            <person name="Beal K."/>
            <person name="Blomberg L.A."/>
            <person name="Bouffard P."/>
            <person name="Burt D.W."/>
            <person name="Crasta O."/>
            <person name="Crooijmans R.P."/>
            <person name="Cooper K."/>
            <person name="Coulombe R.A."/>
            <person name="De S."/>
            <person name="Delany M.E."/>
            <person name="Dodgson J.B."/>
            <person name="Dong J.J."/>
            <person name="Evans C."/>
            <person name="Frederickson K.M."/>
            <person name="Flicek P."/>
            <person name="Florea L."/>
            <person name="Folkerts O."/>
            <person name="Groenen M.A."/>
            <person name="Harkins T.T."/>
            <person name="Herrero J."/>
            <person name="Hoffmann S."/>
            <person name="Megens H.J."/>
            <person name="Jiang A."/>
            <person name="de Jong P."/>
            <person name="Kaiser P."/>
            <person name="Kim H."/>
            <person name="Kim K.W."/>
            <person name="Kim S."/>
            <person name="Langenberger D."/>
            <person name="Lee M.K."/>
            <person name="Lee T."/>
            <person name="Mane S."/>
            <person name="Marcais G."/>
            <person name="Marz M."/>
            <person name="McElroy A.P."/>
            <person name="Modise T."/>
            <person name="Nefedov M."/>
            <person name="Notredame C."/>
            <person name="Paton I.R."/>
            <person name="Payne W.S."/>
            <person name="Pertea G."/>
            <person name="Prickett D."/>
            <person name="Puiu D."/>
            <person name="Qioa D."/>
            <person name="Raineri E."/>
            <person name="Ruffier M."/>
            <person name="Salzberg S.L."/>
            <person name="Schatz M.C."/>
            <person name="Scheuring C."/>
            <person name="Schmidt C.J."/>
            <person name="Schroeder S."/>
            <person name="Searle S.M."/>
            <person name="Smith E.J."/>
            <person name="Smith J."/>
            <person name="Sonstegard T.S."/>
            <person name="Stadler P.F."/>
            <person name="Tafer H."/>
            <person name="Tu Z.J."/>
            <person name="Van Tassell C.P."/>
            <person name="Vilella A.J."/>
            <person name="Williams K.P."/>
            <person name="Yorke J.A."/>
            <person name="Zhang L."/>
            <person name="Zhang H.B."/>
            <person name="Zhang X."/>
            <person name="Zhang Y."/>
            <person name="Reed K.M."/>
        </authorList>
    </citation>
    <scope>NUCLEOTIDE SEQUENCE [LARGE SCALE GENOMIC DNA]</scope>
</reference>
<comment type="catalytic activity">
    <reaction evidence="11">
        <text>(S)-cystathionine ketimine + NADH + 2 H(+) = (3R,5S)-2,3,5,6,7-pentahydro-1,4-thiazepine-3,5-dicarboxylate + NAD(+)</text>
        <dbReference type="Rhea" id="RHEA:68032"/>
        <dbReference type="ChEBI" id="CHEBI:15378"/>
        <dbReference type="ChEBI" id="CHEBI:57540"/>
        <dbReference type="ChEBI" id="CHEBI:57945"/>
        <dbReference type="ChEBI" id="CHEBI:176808"/>
        <dbReference type="ChEBI" id="CHEBI:176810"/>
    </reaction>
    <physiologicalReaction direction="left-to-right" evidence="11">
        <dbReference type="Rhea" id="RHEA:68033"/>
    </physiologicalReaction>
</comment>
<protein>
    <recommendedName>
        <fullName evidence="3">Ketimine reductase mu-crystallin</fullName>
        <ecNumber evidence="16">1.5.1.1</ecNumber>
        <ecNumber evidence="2">1.5.1.25</ecNumber>
    </recommendedName>
    <alternativeName>
        <fullName evidence="17">1-piperideine-2-carboxylate/1-pyrroline-2-carboxylate reductase</fullName>
    </alternativeName>
    <alternativeName>
        <fullName evidence="4">NADP-regulated thyroid-hormone-binding protein</fullName>
    </alternativeName>
</protein>
<keyword evidence="20" id="KW-1185">Reference proteome</keyword>
<comment type="similarity">
    <text evidence="1">Belongs to the ornithine cyclodeaminase/mu-crystallin family.</text>
</comment>
<evidence type="ECO:0000256" key="12">
    <source>
        <dbReference type="ARBA" id="ARBA00093263"/>
    </source>
</evidence>
<reference evidence="19" key="2">
    <citation type="submission" date="2025-08" db="UniProtKB">
        <authorList>
            <consortium name="Ensembl"/>
        </authorList>
    </citation>
    <scope>IDENTIFICATION</scope>
</reference>
<reference evidence="19" key="3">
    <citation type="submission" date="2025-09" db="UniProtKB">
        <authorList>
            <consortium name="Ensembl"/>
        </authorList>
    </citation>
    <scope>IDENTIFICATION</scope>
</reference>
<comment type="catalytic activity">
    <reaction evidence="8">
        <text>(3R)-1,4-thiomorpholine-3-carboxylate + NAD(+) = 3,4-dehydrothiomorpholine-3-carboxylate + NADH + 2 H(+)</text>
        <dbReference type="Rhea" id="RHEA:12504"/>
        <dbReference type="ChEBI" id="CHEBI:15378"/>
        <dbReference type="ChEBI" id="CHEBI:57540"/>
        <dbReference type="ChEBI" id="CHEBI:57945"/>
        <dbReference type="ChEBI" id="CHEBI:58517"/>
        <dbReference type="ChEBI" id="CHEBI:176873"/>
        <dbReference type="EC" id="1.5.1.25"/>
    </reaction>
    <physiologicalReaction direction="right-to-left" evidence="8">
        <dbReference type="Rhea" id="RHEA:12506"/>
    </physiologicalReaction>
</comment>
<evidence type="ECO:0000256" key="18">
    <source>
        <dbReference type="SAM" id="MobiDB-lite"/>
    </source>
</evidence>
<comment type="catalytic activity">
    <reaction evidence="9">
        <text>(S)-cystathionine ketimine + NADPH + 2 H(+) = (3R,5S)-2,3,5,6,7-pentahydro-1,4-thiazepine-3,5-dicarboxylate + NADP(+)</text>
        <dbReference type="Rhea" id="RHEA:68036"/>
        <dbReference type="ChEBI" id="CHEBI:15378"/>
        <dbReference type="ChEBI" id="CHEBI:57783"/>
        <dbReference type="ChEBI" id="CHEBI:58349"/>
        <dbReference type="ChEBI" id="CHEBI:176808"/>
        <dbReference type="ChEBI" id="CHEBI:176810"/>
    </reaction>
    <physiologicalReaction direction="left-to-right" evidence="9">
        <dbReference type="Rhea" id="RHEA:68037"/>
    </physiologicalReaction>
</comment>
<evidence type="ECO:0000256" key="8">
    <source>
        <dbReference type="ARBA" id="ARBA00093226"/>
    </source>
</evidence>
<dbReference type="GO" id="GO:0050241">
    <property type="term" value="F:pyrroline-2-carboxylate reductase activity"/>
    <property type="evidence" value="ECO:0007669"/>
    <property type="project" value="UniProtKB-EC"/>
</dbReference>
<dbReference type="GO" id="GO:0042403">
    <property type="term" value="P:thyroid hormone metabolic process"/>
    <property type="evidence" value="ECO:0007669"/>
    <property type="project" value="TreeGrafter"/>
</dbReference>
<comment type="catalytic activity">
    <reaction evidence="12">
        <text>(3R)-1,4-thiomorpholine-3-carboxylate + NADP(+) = 3,4-dehydrothiomorpholine-3-carboxylate + NADPH + 2 H(+)</text>
        <dbReference type="Rhea" id="RHEA:12500"/>
        <dbReference type="ChEBI" id="CHEBI:15378"/>
        <dbReference type="ChEBI" id="CHEBI:57783"/>
        <dbReference type="ChEBI" id="CHEBI:58349"/>
        <dbReference type="ChEBI" id="CHEBI:58517"/>
        <dbReference type="ChEBI" id="CHEBI:176873"/>
        <dbReference type="EC" id="1.5.1.25"/>
    </reaction>
    <physiologicalReaction direction="right-to-left" evidence="12">
        <dbReference type="Rhea" id="RHEA:12502"/>
    </physiologicalReaction>
</comment>
<dbReference type="InterPro" id="IPR003462">
    <property type="entry name" value="ODC_Mu_crystall"/>
</dbReference>
<evidence type="ECO:0000256" key="13">
    <source>
        <dbReference type="ARBA" id="ARBA00093264"/>
    </source>
</evidence>